<accession>A0A411PMQ4</accession>
<dbReference type="InterPro" id="IPR002763">
    <property type="entry name" value="DUF72"/>
</dbReference>
<dbReference type="InterPro" id="IPR036520">
    <property type="entry name" value="UPF0759_sf"/>
</dbReference>
<dbReference type="Pfam" id="PF01904">
    <property type="entry name" value="DUF72"/>
    <property type="match status" value="1"/>
</dbReference>
<dbReference type="Proteomes" id="UP000291106">
    <property type="component" value="Chromosome"/>
</dbReference>
<dbReference type="PANTHER" id="PTHR30348">
    <property type="entry name" value="UNCHARACTERIZED PROTEIN YECE"/>
    <property type="match status" value="1"/>
</dbReference>
<name>A0A411PMQ4_9GAMM</name>
<dbReference type="OrthoDB" id="9780310at2"/>
<evidence type="ECO:0000313" key="2">
    <source>
        <dbReference type="Proteomes" id="UP000291106"/>
    </source>
</evidence>
<gene>
    <name evidence="1" type="ORF">EXU30_07050</name>
</gene>
<dbReference type="AlphaFoldDB" id="A0A411PMQ4"/>
<dbReference type="Gene3D" id="3.20.20.410">
    <property type="entry name" value="Protein of unknown function UPF0759"/>
    <property type="match status" value="1"/>
</dbReference>
<keyword evidence="2" id="KW-1185">Reference proteome</keyword>
<proteinExistence type="predicted"/>
<dbReference type="SUPFAM" id="SSF117396">
    <property type="entry name" value="TM1631-like"/>
    <property type="match status" value="1"/>
</dbReference>
<dbReference type="KEGG" id="smai:EXU30_07050"/>
<sequence>MSSSQLYLGLPMWSHSHWQHSVYQQCQQSERLARYAQVFNTVEGNTTFYATPSLNTVNNWASATDDNFRFTFKLPKSITHEHKLHNCQQALAEFFNVMAKLHEKVGVWKIQLPSKFGPRDLPILNNFLTQLPADMQFGVEVRHREFFAKGEAEKQLNRMLIEHNCNRIIMDTRAVFAAPPTTAAIIDAHEKKPKVPVHPIATAENPIIRFVGEHDLDKNQHYFNNWLTQIPKWLAQGKQPYLFIHTPDNDFAPEQAVDFYQQLRAKLSNMGLPTLANIELPQTNDASQDQLDLGF</sequence>
<organism evidence="1 2">
    <name type="scientific">Shewanella maritima</name>
    <dbReference type="NCBI Taxonomy" id="2520507"/>
    <lineage>
        <taxon>Bacteria</taxon>
        <taxon>Pseudomonadati</taxon>
        <taxon>Pseudomonadota</taxon>
        <taxon>Gammaproteobacteria</taxon>
        <taxon>Alteromonadales</taxon>
        <taxon>Shewanellaceae</taxon>
        <taxon>Shewanella</taxon>
    </lineage>
</organism>
<reference evidence="1 2" key="1">
    <citation type="submission" date="2019-02" db="EMBL/GenBank/DDBJ databases">
        <title>Shewanella sp. D4-2 isolated from Dokdo Island.</title>
        <authorList>
            <person name="Baek K."/>
        </authorList>
    </citation>
    <scope>NUCLEOTIDE SEQUENCE [LARGE SCALE GENOMIC DNA]</scope>
    <source>
        <strain evidence="1 2">D4-2</strain>
    </source>
</reference>
<protein>
    <submittedName>
        <fullName evidence="1">DUF72 domain-containing protein</fullName>
    </submittedName>
</protein>
<evidence type="ECO:0000313" key="1">
    <source>
        <dbReference type="EMBL" id="QBF84820.1"/>
    </source>
</evidence>
<dbReference type="EMBL" id="CP036200">
    <property type="protein sequence ID" value="QBF84820.1"/>
    <property type="molecule type" value="Genomic_DNA"/>
</dbReference>
<dbReference type="PANTHER" id="PTHR30348:SF9">
    <property type="entry name" value="UPF0759 PROTEIN YECE"/>
    <property type="match status" value="1"/>
</dbReference>